<evidence type="ECO:0000313" key="3">
    <source>
        <dbReference type="EMBL" id="UYV79135.1"/>
    </source>
</evidence>
<feature type="compositionally biased region" description="Pro residues" evidence="1">
    <location>
        <begin position="167"/>
        <end position="189"/>
    </location>
</feature>
<evidence type="ECO:0000313" key="4">
    <source>
        <dbReference type="Proteomes" id="UP001235939"/>
    </source>
</evidence>
<dbReference type="Proteomes" id="UP001235939">
    <property type="component" value="Chromosome 17"/>
</dbReference>
<keyword evidence="2" id="KW-1133">Transmembrane helix</keyword>
<name>A0ABY6LD85_9ARAC</name>
<proteinExistence type="predicted"/>
<keyword evidence="2" id="KW-0812">Transmembrane</keyword>
<feature type="transmembrane region" description="Helical" evidence="2">
    <location>
        <begin position="130"/>
        <end position="154"/>
    </location>
</feature>
<protein>
    <submittedName>
        <fullName evidence="3">KCNMA1</fullName>
    </submittedName>
</protein>
<gene>
    <name evidence="3" type="ORF">LAZ67_17001213</name>
</gene>
<feature type="compositionally biased region" description="Basic and acidic residues" evidence="1">
    <location>
        <begin position="10"/>
        <end position="22"/>
    </location>
</feature>
<sequence length="228" mass="25436">MVNGSSTRRRREEAYKWRKKGDTSNLPHQDQSKLLYKRHLPSPYKPSQDLEADIFTKDLSRDQMKKHLENLSIEAFSEILAIKQPYQLGDLIIIEGCRDAGLAMESTTPSSGEETTTLSPDEQCLRIRKWWCFLLSSIFTFLAGLLIILIWRALGFLCCRQAKPAPSAAPPPPPPPPQPPRPGEPPEPGSGPEIGFMTQAKDWAGELISGQSTTGRILVLQQSKLEGD</sequence>
<accession>A0ABY6LD85</accession>
<organism evidence="3 4">
    <name type="scientific">Cordylochernes scorpioides</name>
    <dbReference type="NCBI Taxonomy" id="51811"/>
    <lineage>
        <taxon>Eukaryota</taxon>
        <taxon>Metazoa</taxon>
        <taxon>Ecdysozoa</taxon>
        <taxon>Arthropoda</taxon>
        <taxon>Chelicerata</taxon>
        <taxon>Arachnida</taxon>
        <taxon>Pseudoscorpiones</taxon>
        <taxon>Cheliferoidea</taxon>
        <taxon>Chernetidae</taxon>
        <taxon>Cordylochernes</taxon>
    </lineage>
</organism>
<evidence type="ECO:0000256" key="2">
    <source>
        <dbReference type="SAM" id="Phobius"/>
    </source>
</evidence>
<feature type="region of interest" description="Disordered" evidence="1">
    <location>
        <begin position="1"/>
        <end position="32"/>
    </location>
</feature>
<dbReference type="EMBL" id="CP092879">
    <property type="protein sequence ID" value="UYV79135.1"/>
    <property type="molecule type" value="Genomic_DNA"/>
</dbReference>
<keyword evidence="4" id="KW-1185">Reference proteome</keyword>
<feature type="region of interest" description="Disordered" evidence="1">
    <location>
        <begin position="165"/>
        <end position="197"/>
    </location>
</feature>
<keyword evidence="2" id="KW-0472">Membrane</keyword>
<reference evidence="3 4" key="1">
    <citation type="submission" date="2022-01" db="EMBL/GenBank/DDBJ databases">
        <title>A chromosomal length assembly of Cordylochernes scorpioides.</title>
        <authorList>
            <person name="Zeh D."/>
            <person name="Zeh J."/>
        </authorList>
    </citation>
    <scope>NUCLEOTIDE SEQUENCE [LARGE SCALE GENOMIC DNA]</scope>
    <source>
        <strain evidence="3">IN4F17</strain>
        <tissue evidence="3">Whole Body</tissue>
    </source>
</reference>
<evidence type="ECO:0000256" key="1">
    <source>
        <dbReference type="SAM" id="MobiDB-lite"/>
    </source>
</evidence>